<dbReference type="EnsemblPlants" id="TuG1812G0400003254.01.T01">
    <property type="protein sequence ID" value="TuG1812G0400003254.01.T01"/>
    <property type="gene ID" value="TuG1812G0400003254.01"/>
</dbReference>
<keyword evidence="1" id="KW-0479">Metal-binding</keyword>
<proteinExistence type="predicted"/>
<evidence type="ECO:0000313" key="5">
    <source>
        <dbReference type="EnsemblPlants" id="TuG1812G0400003254.01.T01"/>
    </source>
</evidence>
<dbReference type="GO" id="GO:0016616">
    <property type="term" value="F:oxidoreductase activity, acting on the CH-OH group of donors, NAD or NADP as acceptor"/>
    <property type="evidence" value="ECO:0007669"/>
    <property type="project" value="InterPro"/>
</dbReference>
<dbReference type="Pfam" id="PF00107">
    <property type="entry name" value="ADH_zinc_N"/>
    <property type="match status" value="1"/>
</dbReference>
<keyword evidence="2" id="KW-0862">Zinc</keyword>
<evidence type="ECO:0000313" key="6">
    <source>
        <dbReference type="Proteomes" id="UP000015106"/>
    </source>
</evidence>
<dbReference type="Proteomes" id="UP000015106">
    <property type="component" value="Chromosome 4"/>
</dbReference>
<keyword evidence="3" id="KW-0560">Oxidoreductase</keyword>
<feature type="domain" description="Alcohol dehydrogenase-like C-terminal" evidence="4">
    <location>
        <begin position="1"/>
        <end position="85"/>
    </location>
</feature>
<dbReference type="PANTHER" id="PTHR42683">
    <property type="entry name" value="ALDEHYDE REDUCTASE"/>
    <property type="match status" value="1"/>
</dbReference>
<dbReference type="InterPro" id="IPR013149">
    <property type="entry name" value="ADH-like_C"/>
</dbReference>
<dbReference type="Gramene" id="TuG1812G0400003254.01.T01">
    <property type="protein sequence ID" value="TuG1812G0400003254.01.T01"/>
    <property type="gene ID" value="TuG1812G0400003254.01"/>
</dbReference>
<organism evidence="5 6">
    <name type="scientific">Triticum urartu</name>
    <name type="common">Red wild einkorn</name>
    <name type="synonym">Crithodium urartu</name>
    <dbReference type="NCBI Taxonomy" id="4572"/>
    <lineage>
        <taxon>Eukaryota</taxon>
        <taxon>Viridiplantae</taxon>
        <taxon>Streptophyta</taxon>
        <taxon>Embryophyta</taxon>
        <taxon>Tracheophyta</taxon>
        <taxon>Spermatophyta</taxon>
        <taxon>Magnoliopsida</taxon>
        <taxon>Liliopsida</taxon>
        <taxon>Poales</taxon>
        <taxon>Poaceae</taxon>
        <taxon>BOP clade</taxon>
        <taxon>Pooideae</taxon>
        <taxon>Triticodae</taxon>
        <taxon>Triticeae</taxon>
        <taxon>Triticinae</taxon>
        <taxon>Triticum</taxon>
    </lineage>
</organism>
<evidence type="ECO:0000259" key="4">
    <source>
        <dbReference type="Pfam" id="PF00107"/>
    </source>
</evidence>
<dbReference type="AlphaFoldDB" id="A0A8R7U9R4"/>
<protein>
    <recommendedName>
        <fullName evidence="4">Alcohol dehydrogenase-like C-terminal domain-containing protein</fullName>
    </recommendedName>
</protein>
<sequence length="100" mass="10856">MAVKFGKAFGLNVTVLGTSELKRDEAISLLGADNFVVSSDKTQMESLKNSLDFIVDTASGDHPFDPYLGLLKVRGIMALVGFPREIRVHPATLNLGKHLN</sequence>
<evidence type="ECO:0000256" key="2">
    <source>
        <dbReference type="ARBA" id="ARBA00022833"/>
    </source>
</evidence>
<name>A0A8R7U9R4_TRIUA</name>
<accession>A0A8R7U9R4</accession>
<reference evidence="5" key="2">
    <citation type="submission" date="2018-03" db="EMBL/GenBank/DDBJ databases">
        <title>The Triticum urartu genome reveals the dynamic nature of wheat genome evolution.</title>
        <authorList>
            <person name="Ling H."/>
            <person name="Ma B."/>
            <person name="Shi X."/>
            <person name="Liu H."/>
            <person name="Dong L."/>
            <person name="Sun H."/>
            <person name="Cao Y."/>
            <person name="Gao Q."/>
            <person name="Zheng S."/>
            <person name="Li Y."/>
            <person name="Yu Y."/>
            <person name="Du H."/>
            <person name="Qi M."/>
            <person name="Li Y."/>
            <person name="Yu H."/>
            <person name="Cui Y."/>
            <person name="Wang N."/>
            <person name="Chen C."/>
            <person name="Wu H."/>
            <person name="Zhao Y."/>
            <person name="Zhang J."/>
            <person name="Li Y."/>
            <person name="Zhou W."/>
            <person name="Zhang B."/>
            <person name="Hu W."/>
            <person name="Eijk M."/>
            <person name="Tang J."/>
            <person name="Witsenboer H."/>
            <person name="Zhao S."/>
            <person name="Li Z."/>
            <person name="Zhang A."/>
            <person name="Wang D."/>
            <person name="Liang C."/>
        </authorList>
    </citation>
    <scope>NUCLEOTIDE SEQUENCE [LARGE SCALE GENOMIC DNA]</scope>
    <source>
        <strain evidence="5">cv. G1812</strain>
    </source>
</reference>
<dbReference type="InterPro" id="IPR036291">
    <property type="entry name" value="NAD(P)-bd_dom_sf"/>
</dbReference>
<dbReference type="InterPro" id="IPR047109">
    <property type="entry name" value="CAD-like"/>
</dbReference>
<reference evidence="5" key="3">
    <citation type="submission" date="2022-06" db="UniProtKB">
        <authorList>
            <consortium name="EnsemblPlants"/>
        </authorList>
    </citation>
    <scope>IDENTIFICATION</scope>
</reference>
<dbReference type="Gene3D" id="3.40.50.720">
    <property type="entry name" value="NAD(P)-binding Rossmann-like Domain"/>
    <property type="match status" value="1"/>
</dbReference>
<reference evidence="6" key="1">
    <citation type="journal article" date="2013" name="Nature">
        <title>Draft genome of the wheat A-genome progenitor Triticum urartu.</title>
        <authorList>
            <person name="Ling H.Q."/>
            <person name="Zhao S."/>
            <person name="Liu D."/>
            <person name="Wang J."/>
            <person name="Sun H."/>
            <person name="Zhang C."/>
            <person name="Fan H."/>
            <person name="Li D."/>
            <person name="Dong L."/>
            <person name="Tao Y."/>
            <person name="Gao C."/>
            <person name="Wu H."/>
            <person name="Li Y."/>
            <person name="Cui Y."/>
            <person name="Guo X."/>
            <person name="Zheng S."/>
            <person name="Wang B."/>
            <person name="Yu K."/>
            <person name="Liang Q."/>
            <person name="Yang W."/>
            <person name="Lou X."/>
            <person name="Chen J."/>
            <person name="Feng M."/>
            <person name="Jian J."/>
            <person name="Zhang X."/>
            <person name="Luo G."/>
            <person name="Jiang Y."/>
            <person name="Liu J."/>
            <person name="Wang Z."/>
            <person name="Sha Y."/>
            <person name="Zhang B."/>
            <person name="Wu H."/>
            <person name="Tang D."/>
            <person name="Shen Q."/>
            <person name="Xue P."/>
            <person name="Zou S."/>
            <person name="Wang X."/>
            <person name="Liu X."/>
            <person name="Wang F."/>
            <person name="Yang Y."/>
            <person name="An X."/>
            <person name="Dong Z."/>
            <person name="Zhang K."/>
            <person name="Zhang X."/>
            <person name="Luo M.C."/>
            <person name="Dvorak J."/>
            <person name="Tong Y."/>
            <person name="Wang J."/>
            <person name="Yang H."/>
            <person name="Li Z."/>
            <person name="Wang D."/>
            <person name="Zhang A."/>
            <person name="Wang J."/>
        </authorList>
    </citation>
    <scope>NUCLEOTIDE SEQUENCE</scope>
    <source>
        <strain evidence="6">cv. G1812</strain>
    </source>
</reference>
<keyword evidence="6" id="KW-1185">Reference proteome</keyword>
<dbReference type="GO" id="GO:0046872">
    <property type="term" value="F:metal ion binding"/>
    <property type="evidence" value="ECO:0007669"/>
    <property type="project" value="UniProtKB-KW"/>
</dbReference>
<evidence type="ECO:0000256" key="1">
    <source>
        <dbReference type="ARBA" id="ARBA00022723"/>
    </source>
</evidence>
<dbReference type="SUPFAM" id="SSF51735">
    <property type="entry name" value="NAD(P)-binding Rossmann-fold domains"/>
    <property type="match status" value="1"/>
</dbReference>
<evidence type="ECO:0000256" key="3">
    <source>
        <dbReference type="ARBA" id="ARBA00023002"/>
    </source>
</evidence>